<gene>
    <name evidence="4" type="ORF">F0Q34_01150</name>
</gene>
<proteinExistence type="predicted"/>
<evidence type="ECO:0000256" key="2">
    <source>
        <dbReference type="PROSITE-ProRule" id="PRU00110"/>
    </source>
</evidence>
<reference evidence="4 5" key="1">
    <citation type="journal article" date="2015" name="Int. J. Syst. Evol. Microbiol.">
        <title>Roseomonas oryzae sp. nov., isolated from paddy rhizosphere soil.</title>
        <authorList>
            <person name="Ramaprasad E.V."/>
            <person name="Sasikala Ch."/>
            <person name="Ramana Ch.V."/>
        </authorList>
    </citation>
    <scope>NUCLEOTIDE SEQUENCE [LARGE SCALE GENOMIC DNA]</scope>
    <source>
        <strain evidence="4 5">KCTC 42542</strain>
    </source>
</reference>
<dbReference type="InterPro" id="IPR008207">
    <property type="entry name" value="Sig_transdc_His_kin_Hpt_dom"/>
</dbReference>
<feature type="modified residue" description="Phosphohistidine" evidence="2">
    <location>
        <position position="86"/>
    </location>
</feature>
<protein>
    <recommendedName>
        <fullName evidence="3">HPt domain-containing protein</fullName>
    </recommendedName>
</protein>
<comment type="caution">
    <text evidence="4">The sequence shown here is derived from an EMBL/GenBank/DDBJ whole genome shotgun (WGS) entry which is preliminary data.</text>
</comment>
<keyword evidence="2" id="KW-0597">Phosphoprotein</keyword>
<accession>A0A5B2TIR4</accession>
<name>A0A5B2TIR4_9PROT</name>
<evidence type="ECO:0000256" key="1">
    <source>
        <dbReference type="ARBA" id="ARBA00023012"/>
    </source>
</evidence>
<keyword evidence="5" id="KW-1185">Reference proteome</keyword>
<dbReference type="Pfam" id="PF01627">
    <property type="entry name" value="Hpt"/>
    <property type="match status" value="1"/>
</dbReference>
<dbReference type="InterPro" id="IPR036641">
    <property type="entry name" value="HPT_dom_sf"/>
</dbReference>
<evidence type="ECO:0000313" key="4">
    <source>
        <dbReference type="EMBL" id="KAA2214371.1"/>
    </source>
</evidence>
<evidence type="ECO:0000259" key="3">
    <source>
        <dbReference type="PROSITE" id="PS50894"/>
    </source>
</evidence>
<dbReference type="PROSITE" id="PS50894">
    <property type="entry name" value="HPT"/>
    <property type="match status" value="1"/>
</dbReference>
<dbReference type="Proteomes" id="UP000322110">
    <property type="component" value="Unassembled WGS sequence"/>
</dbReference>
<dbReference type="SUPFAM" id="SSF47226">
    <property type="entry name" value="Histidine-containing phosphotransfer domain, HPT domain"/>
    <property type="match status" value="1"/>
</dbReference>
<evidence type="ECO:0000313" key="5">
    <source>
        <dbReference type="Proteomes" id="UP000322110"/>
    </source>
</evidence>
<keyword evidence="1" id="KW-0902">Two-component regulatory system</keyword>
<organism evidence="4 5">
    <name type="scientific">Teichococcus oryzae</name>
    <dbReference type="NCBI Taxonomy" id="1608942"/>
    <lineage>
        <taxon>Bacteria</taxon>
        <taxon>Pseudomonadati</taxon>
        <taxon>Pseudomonadota</taxon>
        <taxon>Alphaproteobacteria</taxon>
        <taxon>Acetobacterales</taxon>
        <taxon>Roseomonadaceae</taxon>
        <taxon>Roseomonas</taxon>
    </lineage>
</organism>
<dbReference type="EMBL" id="VUKA01000001">
    <property type="protein sequence ID" value="KAA2214371.1"/>
    <property type="molecule type" value="Genomic_DNA"/>
</dbReference>
<sequence length="144" mass="15868">MRSWPCAGHAGPRLPPWRIDPGEGLRQFCSVIVIDHRIAGQLAAELPKDVFREILEAYCRDLGRLCREIHDAAVAARPEAFRQAAHAMAGASASVGAVQLEELARRVLHPQTNGAQDLQLLAAQIQEVTHRTVAELRVLAHNFQ</sequence>
<dbReference type="GO" id="GO:0000160">
    <property type="term" value="P:phosphorelay signal transduction system"/>
    <property type="evidence" value="ECO:0007669"/>
    <property type="project" value="UniProtKB-KW"/>
</dbReference>
<dbReference type="Gene3D" id="1.20.120.160">
    <property type="entry name" value="HPT domain"/>
    <property type="match status" value="1"/>
</dbReference>
<dbReference type="AlphaFoldDB" id="A0A5B2TIR4"/>
<dbReference type="GO" id="GO:0004672">
    <property type="term" value="F:protein kinase activity"/>
    <property type="evidence" value="ECO:0007669"/>
    <property type="project" value="UniProtKB-ARBA"/>
</dbReference>
<feature type="domain" description="HPt" evidence="3">
    <location>
        <begin position="47"/>
        <end position="144"/>
    </location>
</feature>